<feature type="region of interest" description="Disordered" evidence="1">
    <location>
        <begin position="1"/>
        <end position="20"/>
    </location>
</feature>
<dbReference type="InterPro" id="IPR001466">
    <property type="entry name" value="Beta-lactam-related"/>
</dbReference>
<name>A0A2P2BYF8_9ZZZZ</name>
<organism evidence="3">
    <name type="scientific">metagenome</name>
    <dbReference type="NCBI Taxonomy" id="256318"/>
    <lineage>
        <taxon>unclassified sequences</taxon>
        <taxon>metagenomes</taxon>
    </lineage>
</organism>
<evidence type="ECO:0000313" key="3">
    <source>
        <dbReference type="EMBL" id="CUR54786.1"/>
    </source>
</evidence>
<proteinExistence type="predicted"/>
<accession>A0A2P2BYF8</accession>
<reference evidence="3" key="1">
    <citation type="submission" date="2015-08" db="EMBL/GenBank/DDBJ databases">
        <authorList>
            <person name="Babu N.S."/>
            <person name="Beckwith C.J."/>
            <person name="Beseler K.G."/>
            <person name="Brison A."/>
            <person name="Carone J.V."/>
            <person name="Caskin T.P."/>
            <person name="Diamond M."/>
            <person name="Durham M.E."/>
            <person name="Foxe J.M."/>
            <person name="Go M."/>
            <person name="Henderson B.A."/>
            <person name="Jones I.B."/>
            <person name="McGettigan J.A."/>
            <person name="Micheletti S.J."/>
            <person name="Nasrallah M.E."/>
            <person name="Ortiz D."/>
            <person name="Piller C.R."/>
            <person name="Privatt S.R."/>
            <person name="Schneider S.L."/>
            <person name="Sharp S."/>
            <person name="Smith T.C."/>
            <person name="Stanton J.D."/>
            <person name="Ullery H.E."/>
            <person name="Wilson R.J."/>
            <person name="Serrano M.G."/>
            <person name="Buck G."/>
            <person name="Lee V."/>
            <person name="Wang Y."/>
            <person name="Carvalho R."/>
            <person name="Voegtly L."/>
            <person name="Shi R."/>
            <person name="Duckworth R."/>
            <person name="Johnson A."/>
            <person name="Loviza R."/>
            <person name="Walstead R."/>
            <person name="Shah Z."/>
            <person name="Kiflezghi M."/>
            <person name="Wade K."/>
            <person name="Ball S.L."/>
            <person name="Bradley K.W."/>
            <person name="Asai D.J."/>
            <person name="Bowman C.A."/>
            <person name="Russell D.A."/>
            <person name="Pope W.H."/>
            <person name="Jacobs-Sera D."/>
            <person name="Hendrix R.W."/>
            <person name="Hatfull G.F."/>
        </authorList>
    </citation>
    <scope>NUCLEOTIDE SEQUENCE</scope>
</reference>
<dbReference type="PANTHER" id="PTHR46825:SF8">
    <property type="entry name" value="BETA-LACTAMASE-RELATED"/>
    <property type="match status" value="1"/>
</dbReference>
<feature type="domain" description="Beta-lactamase-related" evidence="2">
    <location>
        <begin position="30"/>
        <end position="361"/>
    </location>
</feature>
<dbReference type="PANTHER" id="PTHR46825">
    <property type="entry name" value="D-ALANYL-D-ALANINE-CARBOXYPEPTIDASE/ENDOPEPTIDASE AMPH"/>
    <property type="match status" value="1"/>
</dbReference>
<evidence type="ECO:0000259" key="2">
    <source>
        <dbReference type="Pfam" id="PF00144"/>
    </source>
</evidence>
<dbReference type="Pfam" id="PF00144">
    <property type="entry name" value="Beta-lactamase"/>
    <property type="match status" value="1"/>
</dbReference>
<dbReference type="SMR" id="A0A2P2BYF8"/>
<sequence>MNTNSSTAHHPTGARSSHDRARQIMEVAAVAGKIPGMSVAVASPDRLLYAGAVGYADLADRRASTVDDEYPWFSMTKIATATTAMRLHAEGVFDIDRPIGTYLPDYRANGTHCHPTTRELLSHTAGLGNPLPVRWVRPADEQPDPALLAGIITKHGTPKHAVGARASYSNIGYLLAGEVIAAATGATIEACVRDRVLDPLGMEKTGYDFHQDAPRAVGYVRAPRVAVPLLRTLLPSGIVGPRVQGHTALHPFLVSGAAYGGLIGNVTDAVRLAAAHAANITDPHPVLALSDLEAMRTIAATGKRFDHGVGWFRKPTDAARTPAFVEHYGTGVGFWNAMRIYPDQRLAVVAMTNTTSAWDFDQLFTQLKDLSWT</sequence>
<dbReference type="AlphaFoldDB" id="A0A2P2BYF8"/>
<dbReference type="InterPro" id="IPR012338">
    <property type="entry name" value="Beta-lactam/transpept-like"/>
</dbReference>
<dbReference type="Gene3D" id="3.40.710.10">
    <property type="entry name" value="DD-peptidase/beta-lactamase superfamily"/>
    <property type="match status" value="1"/>
</dbReference>
<dbReference type="EMBL" id="CZKA01000014">
    <property type="protein sequence ID" value="CUR54786.1"/>
    <property type="molecule type" value="Genomic_DNA"/>
</dbReference>
<gene>
    <name evidence="3" type="ORF">NOCA2210136</name>
</gene>
<evidence type="ECO:0000256" key="1">
    <source>
        <dbReference type="SAM" id="MobiDB-lite"/>
    </source>
</evidence>
<dbReference type="SUPFAM" id="SSF56601">
    <property type="entry name" value="beta-lactamase/transpeptidase-like"/>
    <property type="match status" value="1"/>
</dbReference>
<dbReference type="InterPro" id="IPR050491">
    <property type="entry name" value="AmpC-like"/>
</dbReference>
<protein>
    <submittedName>
        <fullName evidence="3">Putative Beta-lactamase</fullName>
    </submittedName>
</protein>